<reference evidence="1" key="1">
    <citation type="journal article" date="2014" name="Front. Microbiol.">
        <title>High frequency of phylogenetically diverse reductive dehalogenase-homologous genes in deep subseafloor sedimentary metagenomes.</title>
        <authorList>
            <person name="Kawai M."/>
            <person name="Futagami T."/>
            <person name="Toyoda A."/>
            <person name="Takaki Y."/>
            <person name="Nishi S."/>
            <person name="Hori S."/>
            <person name="Arai W."/>
            <person name="Tsubouchi T."/>
            <person name="Morono Y."/>
            <person name="Uchiyama I."/>
            <person name="Ito T."/>
            <person name="Fujiyama A."/>
            <person name="Inagaki F."/>
            <person name="Takami H."/>
        </authorList>
    </citation>
    <scope>NUCLEOTIDE SEQUENCE</scope>
    <source>
        <strain evidence="1">Expedition CK06-06</strain>
    </source>
</reference>
<dbReference type="EMBL" id="BARS01027851">
    <property type="protein sequence ID" value="GAG01669.1"/>
    <property type="molecule type" value="Genomic_DNA"/>
</dbReference>
<gene>
    <name evidence="1" type="ORF">S01H1_43700</name>
</gene>
<evidence type="ECO:0000313" key="1">
    <source>
        <dbReference type="EMBL" id="GAG01669.1"/>
    </source>
</evidence>
<proteinExistence type="predicted"/>
<feature type="non-terminal residue" evidence="1">
    <location>
        <position position="1"/>
    </location>
</feature>
<comment type="caution">
    <text evidence="1">The sequence shown here is derived from an EMBL/GenBank/DDBJ whole genome shotgun (WGS) entry which is preliminary data.</text>
</comment>
<dbReference type="AlphaFoldDB" id="X0U7B5"/>
<protein>
    <submittedName>
        <fullName evidence="1">Uncharacterized protein</fullName>
    </submittedName>
</protein>
<accession>X0U7B5</accession>
<name>X0U7B5_9ZZZZ</name>
<organism evidence="1">
    <name type="scientific">marine sediment metagenome</name>
    <dbReference type="NCBI Taxonomy" id="412755"/>
    <lineage>
        <taxon>unclassified sequences</taxon>
        <taxon>metagenomes</taxon>
        <taxon>ecological metagenomes</taxon>
    </lineage>
</organism>
<sequence>FIRPEAVTLADGGPDYMPRPAHRMVCYSAAAKIVASKGADPSVFMGFYNKRLVQVRKIFAGQDQQKPKFVGPSMEEKVFVDTRENRDYGFFE</sequence>